<dbReference type="AlphaFoldDB" id="A0A921LEZ9"/>
<dbReference type="Proteomes" id="UP000769156">
    <property type="component" value="Unassembled WGS sequence"/>
</dbReference>
<sequence>MGIIVENPGIQTTVQDEGRFGYQQFGVSPAGPMDTKSFFLANILAGNKRGESALEVTFMGPALKFEEDNIIAVTGANVSPAVNGEAIPMYQAVLIHAGDTLSFGVANGGSRAYIAFAGGLDVPVVMGSKSTLMRNKLGGVEGRKLEKGDRIGFVKPKTSLPKMELRKLEPEKFPQKEITVRVVTGPQDTAFTEEEVRKFFWYSATITNESDRMGIRLEREEPLHHIKDGNILTDGVAFGSIQVPTNGQVIIMMADRQTTGGYTKIGTVISVDLPKLAQAQPGYKVHFVRVGIQLAQELYLRQQKELKNLERCLGQRS</sequence>
<evidence type="ECO:0000256" key="3">
    <source>
        <dbReference type="ARBA" id="ARBA00022840"/>
    </source>
</evidence>
<dbReference type="InterPro" id="IPR052708">
    <property type="entry name" value="PxpC"/>
</dbReference>
<evidence type="ECO:0000256" key="1">
    <source>
        <dbReference type="ARBA" id="ARBA00022741"/>
    </source>
</evidence>
<evidence type="ECO:0000256" key="2">
    <source>
        <dbReference type="ARBA" id="ARBA00022801"/>
    </source>
</evidence>
<dbReference type="Pfam" id="PF02626">
    <property type="entry name" value="CT_A_B"/>
    <property type="match status" value="1"/>
</dbReference>
<reference evidence="5" key="1">
    <citation type="journal article" date="2021" name="PeerJ">
        <title>Extensive microbial diversity within the chicken gut microbiome revealed by metagenomics and culture.</title>
        <authorList>
            <person name="Gilroy R."/>
            <person name="Ravi A."/>
            <person name="Getino M."/>
            <person name="Pursley I."/>
            <person name="Horton D.L."/>
            <person name="Alikhan N.F."/>
            <person name="Baker D."/>
            <person name="Gharbi K."/>
            <person name="Hall N."/>
            <person name="Watson M."/>
            <person name="Adriaenssens E.M."/>
            <person name="Foster-Nyarko E."/>
            <person name="Jarju S."/>
            <person name="Secka A."/>
            <person name="Antonio M."/>
            <person name="Oren A."/>
            <person name="Chaudhuri R.R."/>
            <person name="La Ragione R."/>
            <person name="Hildebrand F."/>
            <person name="Pallen M.J."/>
        </authorList>
    </citation>
    <scope>NUCLEOTIDE SEQUENCE</scope>
    <source>
        <strain evidence="5">ChiSjej5B23-16112</strain>
    </source>
</reference>
<name>A0A921LEZ9_9FIRM</name>
<organism evidence="5 6">
    <name type="scientific">Lachnoclostridium phocaeense</name>
    <dbReference type="NCBI Taxonomy" id="1871021"/>
    <lineage>
        <taxon>Bacteria</taxon>
        <taxon>Bacillati</taxon>
        <taxon>Bacillota</taxon>
        <taxon>Clostridia</taxon>
        <taxon>Lachnospirales</taxon>
        <taxon>Lachnospiraceae</taxon>
    </lineage>
</organism>
<dbReference type="RefSeq" id="WP_138304028.1">
    <property type="nucleotide sequence ID" value="NZ_CAUGIN010000004.1"/>
</dbReference>
<proteinExistence type="predicted"/>
<dbReference type="Gene3D" id="2.40.100.10">
    <property type="entry name" value="Cyclophilin-like"/>
    <property type="match status" value="1"/>
</dbReference>
<dbReference type="PANTHER" id="PTHR43309:SF5">
    <property type="entry name" value="5-OXOPROLINASE SUBUNIT C"/>
    <property type="match status" value="1"/>
</dbReference>
<evidence type="ECO:0000313" key="5">
    <source>
        <dbReference type="EMBL" id="HJF94868.1"/>
    </source>
</evidence>
<evidence type="ECO:0000313" key="6">
    <source>
        <dbReference type="Proteomes" id="UP000769156"/>
    </source>
</evidence>
<evidence type="ECO:0000259" key="4">
    <source>
        <dbReference type="SMART" id="SM00797"/>
    </source>
</evidence>
<feature type="domain" description="Carboxyltransferase" evidence="4">
    <location>
        <begin position="24"/>
        <end position="305"/>
    </location>
</feature>
<keyword evidence="2" id="KW-0378">Hydrolase</keyword>
<dbReference type="NCBIfam" id="TIGR00724">
    <property type="entry name" value="urea_amlyse_rel"/>
    <property type="match status" value="1"/>
</dbReference>
<reference evidence="5" key="2">
    <citation type="submission" date="2021-09" db="EMBL/GenBank/DDBJ databases">
        <authorList>
            <person name="Gilroy R."/>
        </authorList>
    </citation>
    <scope>NUCLEOTIDE SEQUENCE</scope>
    <source>
        <strain evidence="5">ChiSjej5B23-16112</strain>
    </source>
</reference>
<gene>
    <name evidence="5" type="ORF">K8V82_08765</name>
</gene>
<keyword evidence="1" id="KW-0547">Nucleotide-binding</keyword>
<dbReference type="SMART" id="SM00797">
    <property type="entry name" value="AHS2"/>
    <property type="match status" value="1"/>
</dbReference>
<dbReference type="InterPro" id="IPR003778">
    <property type="entry name" value="CT_A_B"/>
</dbReference>
<protein>
    <submittedName>
        <fullName evidence="5">Biotin-dependent carboxyltransferase family protein</fullName>
    </submittedName>
</protein>
<comment type="caution">
    <text evidence="5">The sequence shown here is derived from an EMBL/GenBank/DDBJ whole genome shotgun (WGS) entry which is preliminary data.</text>
</comment>
<dbReference type="GO" id="GO:0016787">
    <property type="term" value="F:hydrolase activity"/>
    <property type="evidence" value="ECO:0007669"/>
    <property type="project" value="UniProtKB-KW"/>
</dbReference>
<keyword evidence="3" id="KW-0067">ATP-binding</keyword>
<dbReference type="SUPFAM" id="SSF50891">
    <property type="entry name" value="Cyclophilin-like"/>
    <property type="match status" value="1"/>
</dbReference>
<dbReference type="GO" id="GO:0005524">
    <property type="term" value="F:ATP binding"/>
    <property type="evidence" value="ECO:0007669"/>
    <property type="project" value="UniProtKB-KW"/>
</dbReference>
<dbReference type="InterPro" id="IPR029000">
    <property type="entry name" value="Cyclophilin-like_dom_sf"/>
</dbReference>
<dbReference type="EMBL" id="DYVY01000145">
    <property type="protein sequence ID" value="HJF94868.1"/>
    <property type="molecule type" value="Genomic_DNA"/>
</dbReference>
<accession>A0A921LEZ9</accession>
<dbReference type="PANTHER" id="PTHR43309">
    <property type="entry name" value="5-OXOPROLINASE SUBUNIT C"/>
    <property type="match status" value="1"/>
</dbReference>